<gene>
    <name evidence="1" type="ORF">EJO50_02890</name>
</gene>
<dbReference type="Pfam" id="PF04985">
    <property type="entry name" value="Phage_tube"/>
    <property type="match status" value="1"/>
</dbReference>
<dbReference type="NCBIfam" id="TIGR01611">
    <property type="entry name" value="tail_tube"/>
    <property type="match status" value="1"/>
</dbReference>
<keyword evidence="2" id="KW-1185">Reference proteome</keyword>
<reference evidence="1 2" key="1">
    <citation type="submission" date="2018-12" db="EMBL/GenBank/DDBJ databases">
        <title>Complete genome sequence of Iodobacter sp. H11R3.</title>
        <authorList>
            <person name="Bae J.-W."/>
        </authorList>
    </citation>
    <scope>NUCLEOTIDE SEQUENCE [LARGE SCALE GENOMIC DNA]</scope>
    <source>
        <strain evidence="1 2">H11R3</strain>
    </source>
</reference>
<organism evidence="1 2">
    <name type="scientific">Iodobacter ciconiae</name>
    <dbReference type="NCBI Taxonomy" id="2496266"/>
    <lineage>
        <taxon>Bacteria</taxon>
        <taxon>Pseudomonadati</taxon>
        <taxon>Pseudomonadota</taxon>
        <taxon>Betaproteobacteria</taxon>
        <taxon>Neisseriales</taxon>
        <taxon>Chitinibacteraceae</taxon>
        <taxon>Iodobacter</taxon>
    </lineage>
</organism>
<dbReference type="EMBL" id="CP034433">
    <property type="protein sequence ID" value="AZN35526.1"/>
    <property type="molecule type" value="Genomic_DNA"/>
</dbReference>
<dbReference type="AlphaFoldDB" id="A0A3S8ZPX6"/>
<proteinExistence type="predicted"/>
<name>A0A3S8ZPX6_9NEIS</name>
<protein>
    <submittedName>
        <fullName evidence="1">Phage major tail tube protein</fullName>
    </submittedName>
</protein>
<evidence type="ECO:0000313" key="2">
    <source>
        <dbReference type="Proteomes" id="UP000282438"/>
    </source>
</evidence>
<dbReference type="Proteomes" id="UP000282438">
    <property type="component" value="Chromosome"/>
</dbReference>
<evidence type="ECO:0000313" key="1">
    <source>
        <dbReference type="EMBL" id="AZN35526.1"/>
    </source>
</evidence>
<dbReference type="InterPro" id="IPR006498">
    <property type="entry name" value="Tail_tube"/>
</dbReference>
<accession>A0A3S8ZPX6</accession>
<dbReference type="KEGG" id="iod:EJO50_02890"/>
<sequence>MALPSKLKAFNLFIDGLNFAGQVTEVTLPKLSRKMEEYQGGGMSGTVDIDLGLEKLEMSATYGGFMREIFAQFGASTHDAVLLRFADGYQREDSEAVDAVDAVEVIVRGRHKEIDMGSAKPAEDTEFKVSSSISYYKLIINGRTLIEIDTVNMIEIIDGVDLLTQFRAAIGL</sequence>
<dbReference type="RefSeq" id="WP_125971493.1">
    <property type="nucleotide sequence ID" value="NZ_CP034433.1"/>
</dbReference>
<dbReference type="OrthoDB" id="3078668at2"/>